<feature type="non-terminal residue" evidence="1">
    <location>
        <position position="1"/>
    </location>
</feature>
<dbReference type="EMBL" id="DS470011">
    <property type="protein sequence ID" value="EDO30612.1"/>
    <property type="molecule type" value="Genomic_DNA"/>
</dbReference>
<accession>A7T0A6</accession>
<reference evidence="1 2" key="1">
    <citation type="journal article" date="2007" name="Science">
        <title>Sea anemone genome reveals ancestral eumetazoan gene repertoire and genomic organization.</title>
        <authorList>
            <person name="Putnam N.H."/>
            <person name="Srivastava M."/>
            <person name="Hellsten U."/>
            <person name="Dirks B."/>
            <person name="Chapman J."/>
            <person name="Salamov A."/>
            <person name="Terry A."/>
            <person name="Shapiro H."/>
            <person name="Lindquist E."/>
            <person name="Kapitonov V.V."/>
            <person name="Jurka J."/>
            <person name="Genikhovich G."/>
            <person name="Grigoriev I.V."/>
            <person name="Lucas S.M."/>
            <person name="Steele R.E."/>
            <person name="Finnerty J.R."/>
            <person name="Technau U."/>
            <person name="Martindale M.Q."/>
            <person name="Rokhsar D.S."/>
        </authorList>
    </citation>
    <scope>NUCLEOTIDE SEQUENCE [LARGE SCALE GENOMIC DNA]</scope>
    <source>
        <strain evidence="2">CH2 X CH6</strain>
    </source>
</reference>
<protein>
    <submittedName>
        <fullName evidence="1">Uncharacterized protein</fullName>
    </submittedName>
</protein>
<evidence type="ECO:0000313" key="2">
    <source>
        <dbReference type="Proteomes" id="UP000001593"/>
    </source>
</evidence>
<keyword evidence="2" id="KW-1185">Reference proteome</keyword>
<gene>
    <name evidence="1" type="ORF">NEMVEDRAFT_v1g140137</name>
</gene>
<sequence>TSQVCELMHHNIPHRYTSACTTTYLTGIRANAPQHTSQVYELMHHNIPHRYAS</sequence>
<dbReference type="AlphaFoldDB" id="A7T0A6"/>
<evidence type="ECO:0000313" key="1">
    <source>
        <dbReference type="EMBL" id="EDO30612.1"/>
    </source>
</evidence>
<dbReference type="HOGENOM" id="CLU_3074739_0_0_1"/>
<name>A7T0A6_NEMVE</name>
<organism evidence="1 2">
    <name type="scientific">Nematostella vectensis</name>
    <name type="common">Starlet sea anemone</name>
    <dbReference type="NCBI Taxonomy" id="45351"/>
    <lineage>
        <taxon>Eukaryota</taxon>
        <taxon>Metazoa</taxon>
        <taxon>Cnidaria</taxon>
        <taxon>Anthozoa</taxon>
        <taxon>Hexacorallia</taxon>
        <taxon>Actiniaria</taxon>
        <taxon>Edwardsiidae</taxon>
        <taxon>Nematostella</taxon>
    </lineage>
</organism>
<dbReference type="Proteomes" id="UP000001593">
    <property type="component" value="Unassembled WGS sequence"/>
</dbReference>
<dbReference type="InParanoid" id="A7T0A6"/>
<proteinExistence type="predicted"/>